<evidence type="ECO:0000259" key="3">
    <source>
        <dbReference type="Pfam" id="PF01464"/>
    </source>
</evidence>
<accession>A0AA38H9M2</accession>
<feature type="chain" id="PRO_5041353261" description="Transglycosylase SLT domain-containing protein" evidence="2">
    <location>
        <begin position="17"/>
        <end position="358"/>
    </location>
</feature>
<sequence length="358" mass="38027">MFFLVALLPFLALASAAHNPPHLRHRRLAHSIQMREETPNGAKLARADAGHADALRVIKRTVVKRGQTCRPRQKAAQAVVAPSPSASSAVASSSAAAASPTIENQNYIAQHSSAAAPWHSPAAPPPAPPKPSPPAPPPQQGGGGGGGGVGQNWGTLQVNDGKCGWCNSNGDQPNGSQDWLNCGLNSGGWTPPHVTVDQLITKELDAHGVFAPCAQYFDLFRQYGGEFHIPPIMLASFAIQESTCNPGVTGGGGEAGMMQIAPPNCEAGNNCWDLHYNVRRGAQLFRQMLDANGGNVLASIGAYNGWRKGMTVDDATRARWTGNCRNQNNLDYLTQFLNAWVLGKDGHSVGSYWNLKDC</sequence>
<organism evidence="4 5">
    <name type="scientific">Dioszegia hungarica</name>
    <dbReference type="NCBI Taxonomy" id="4972"/>
    <lineage>
        <taxon>Eukaryota</taxon>
        <taxon>Fungi</taxon>
        <taxon>Dikarya</taxon>
        <taxon>Basidiomycota</taxon>
        <taxon>Agaricomycotina</taxon>
        <taxon>Tremellomycetes</taxon>
        <taxon>Tremellales</taxon>
        <taxon>Bulleribasidiaceae</taxon>
        <taxon>Dioszegia</taxon>
    </lineage>
</organism>
<dbReference type="EMBL" id="JAKWFO010000005">
    <property type="protein sequence ID" value="KAI9636095.1"/>
    <property type="molecule type" value="Genomic_DNA"/>
</dbReference>
<dbReference type="GeneID" id="77728744"/>
<dbReference type="SUPFAM" id="SSF53955">
    <property type="entry name" value="Lysozyme-like"/>
    <property type="match status" value="1"/>
</dbReference>
<feature type="compositionally biased region" description="Gly residues" evidence="1">
    <location>
        <begin position="140"/>
        <end position="151"/>
    </location>
</feature>
<dbReference type="Proteomes" id="UP001164286">
    <property type="component" value="Unassembled WGS sequence"/>
</dbReference>
<feature type="compositionally biased region" description="Pro residues" evidence="1">
    <location>
        <begin position="122"/>
        <end position="139"/>
    </location>
</feature>
<protein>
    <recommendedName>
        <fullName evidence="3">Transglycosylase SLT domain-containing protein</fullName>
    </recommendedName>
</protein>
<proteinExistence type="predicted"/>
<evidence type="ECO:0000313" key="5">
    <source>
        <dbReference type="Proteomes" id="UP001164286"/>
    </source>
</evidence>
<evidence type="ECO:0000256" key="2">
    <source>
        <dbReference type="SAM" id="SignalP"/>
    </source>
</evidence>
<name>A0AA38H9M2_9TREE</name>
<feature type="domain" description="Transglycosylase SLT" evidence="3">
    <location>
        <begin position="219"/>
        <end position="305"/>
    </location>
</feature>
<dbReference type="InterPro" id="IPR008258">
    <property type="entry name" value="Transglycosylase_SLT_dom_1"/>
</dbReference>
<gene>
    <name evidence="4" type="ORF">MKK02DRAFT_37004</name>
</gene>
<comment type="caution">
    <text evidence="4">The sequence shown here is derived from an EMBL/GenBank/DDBJ whole genome shotgun (WGS) entry which is preliminary data.</text>
</comment>
<dbReference type="Pfam" id="PF01464">
    <property type="entry name" value="SLT"/>
    <property type="match status" value="1"/>
</dbReference>
<feature type="signal peptide" evidence="2">
    <location>
        <begin position="1"/>
        <end position="16"/>
    </location>
</feature>
<keyword evidence="2" id="KW-0732">Signal</keyword>
<dbReference type="AlphaFoldDB" id="A0AA38H9M2"/>
<dbReference type="RefSeq" id="XP_052945872.1">
    <property type="nucleotide sequence ID" value="XM_053089539.1"/>
</dbReference>
<dbReference type="Gene3D" id="1.10.530.10">
    <property type="match status" value="1"/>
</dbReference>
<reference evidence="4" key="1">
    <citation type="journal article" date="2022" name="G3 (Bethesda)">
        <title>High quality genome of the basidiomycete yeast Dioszegia hungarica PDD-24b-2 isolated from cloud water.</title>
        <authorList>
            <person name="Jarrige D."/>
            <person name="Haridas S."/>
            <person name="Bleykasten-Grosshans C."/>
            <person name="Joly M."/>
            <person name="Nadalig T."/>
            <person name="Sancelme M."/>
            <person name="Vuilleumier S."/>
            <person name="Grigoriev I.V."/>
            <person name="Amato P."/>
            <person name="Bringel F."/>
        </authorList>
    </citation>
    <scope>NUCLEOTIDE SEQUENCE</scope>
    <source>
        <strain evidence="4">PDD-24b-2</strain>
    </source>
</reference>
<feature type="region of interest" description="Disordered" evidence="1">
    <location>
        <begin position="113"/>
        <end position="154"/>
    </location>
</feature>
<evidence type="ECO:0000256" key="1">
    <source>
        <dbReference type="SAM" id="MobiDB-lite"/>
    </source>
</evidence>
<evidence type="ECO:0000313" key="4">
    <source>
        <dbReference type="EMBL" id="KAI9636095.1"/>
    </source>
</evidence>
<dbReference type="InterPro" id="IPR023346">
    <property type="entry name" value="Lysozyme-like_dom_sf"/>
</dbReference>
<keyword evidence="5" id="KW-1185">Reference proteome</keyword>